<reference evidence="2 3" key="1">
    <citation type="submission" date="2020-04" db="EMBL/GenBank/DDBJ databases">
        <title>Thermobifida alba genome sequencing and assembly.</title>
        <authorList>
            <person name="Luzics S."/>
            <person name="Horvath B."/>
            <person name="Nagy I."/>
            <person name="Toth A."/>
            <person name="Nagy I."/>
            <person name="Kukolya J."/>
        </authorList>
    </citation>
    <scope>NUCLEOTIDE SEQUENCE [LARGE SCALE GENOMIC DNA]</scope>
    <source>
        <strain evidence="2 3">DSM 43795</strain>
    </source>
</reference>
<accession>A0ABY4KXF9</accession>
<dbReference type="Proteomes" id="UP000832041">
    <property type="component" value="Chromosome"/>
</dbReference>
<name>A0ABY4KXF9_THEAE</name>
<keyword evidence="3" id="KW-1185">Reference proteome</keyword>
<protein>
    <submittedName>
        <fullName evidence="2">Uncharacterized protein</fullName>
    </submittedName>
</protein>
<evidence type="ECO:0000313" key="2">
    <source>
        <dbReference type="EMBL" id="UPT20116.1"/>
    </source>
</evidence>
<organism evidence="2 3">
    <name type="scientific">Thermobifida alba</name>
    <name type="common">Thermomonospora alba</name>
    <dbReference type="NCBI Taxonomy" id="53522"/>
    <lineage>
        <taxon>Bacteria</taxon>
        <taxon>Bacillati</taxon>
        <taxon>Actinomycetota</taxon>
        <taxon>Actinomycetes</taxon>
        <taxon>Streptosporangiales</taxon>
        <taxon>Nocardiopsidaceae</taxon>
        <taxon>Thermobifida</taxon>
    </lineage>
</organism>
<evidence type="ECO:0000313" key="3">
    <source>
        <dbReference type="Proteomes" id="UP000832041"/>
    </source>
</evidence>
<evidence type="ECO:0000256" key="1">
    <source>
        <dbReference type="SAM" id="MobiDB-lite"/>
    </source>
</evidence>
<sequence length="49" mass="4803">MDTPHPAEAPPSAQPDPQHGAEAAPLTAAPGLVVLGDSDAPACTDGVCR</sequence>
<dbReference type="EMBL" id="CP051627">
    <property type="protein sequence ID" value="UPT20116.1"/>
    <property type="molecule type" value="Genomic_DNA"/>
</dbReference>
<proteinExistence type="predicted"/>
<dbReference type="RefSeq" id="WP_248592365.1">
    <property type="nucleotide sequence ID" value="NZ_BAABEB010000012.1"/>
</dbReference>
<gene>
    <name evidence="2" type="ORF">FOF52_03330</name>
</gene>
<feature type="region of interest" description="Disordered" evidence="1">
    <location>
        <begin position="1"/>
        <end position="30"/>
    </location>
</feature>